<gene>
    <name evidence="2" type="ORF">HCU73_13605</name>
</gene>
<dbReference type="Proteomes" id="UP000526408">
    <property type="component" value="Unassembled WGS sequence"/>
</dbReference>
<protein>
    <submittedName>
        <fullName evidence="2">DUF2125 domain-containing protein</fullName>
    </submittedName>
</protein>
<evidence type="ECO:0000313" key="2">
    <source>
        <dbReference type="EMBL" id="NKX45626.1"/>
    </source>
</evidence>
<dbReference type="RefSeq" id="WP_168624002.1">
    <property type="nucleotide sequence ID" value="NZ_JAAZQQ010000004.1"/>
</dbReference>
<reference evidence="2 3" key="1">
    <citation type="submission" date="2020-04" db="EMBL/GenBank/DDBJ databases">
        <authorList>
            <person name="Yoon J."/>
        </authorList>
    </citation>
    <scope>NUCLEOTIDE SEQUENCE [LARGE SCALE GENOMIC DNA]</scope>
    <source>
        <strain evidence="2 3">KMU-115</strain>
    </source>
</reference>
<feature type="signal peptide" evidence="1">
    <location>
        <begin position="1"/>
        <end position="24"/>
    </location>
</feature>
<name>A0A7X6H2H2_9RHOB</name>
<sequence length="498" mass="51051">MPQTTAFSVTLSVLALTAATPALAVTAEELWAEWQTQSAAMGQVLSAASVTPGAGSLTLSGFTSSFTDGEVSSVGRIDEIVMTENADGSVTITMSDTYAFTITFVPEPGIPPVNLGLNLIAPDLVMTASGEPGARLYDYSASRITIEDGPISGGDGPPPTIDLNIGIVDFAATYQIDGTDPANIGYASTTTMGGIAGAADILPPPDEIGRMKLSFSVGATTASGEGRLGNFMEVASNPDLVPSGFDLNGEFVYDSARMELTFEHPSDGFSLFASNAGGSLSATFSETEIDYRVSARRSATFFAGPDLPVPIQFSVGSAEIAFAFPLVAAADPQPISARLAYQDVAVSPQIWAMADPAGNFPRDPVTVIADLTGSVQVLADLMTMDPEGMGPPPAELRDLTLNELRVSVGGATLTGTGSATFAPGPVPMPVGSVDLQLAGGLGLIDRLQATGIVPIEQLAMVRGMLGAFARPGAAPDTLESTIEFTEGGGISANGVPLQ</sequence>
<dbReference type="InterPro" id="IPR018666">
    <property type="entry name" value="DUF2125"/>
</dbReference>
<feature type="chain" id="PRO_5030846151" evidence="1">
    <location>
        <begin position="25"/>
        <end position="498"/>
    </location>
</feature>
<dbReference type="Pfam" id="PF09898">
    <property type="entry name" value="DUF2125"/>
    <property type="match status" value="1"/>
</dbReference>
<dbReference type="AlphaFoldDB" id="A0A7X6H2H2"/>
<proteinExistence type="predicted"/>
<dbReference type="EMBL" id="JAAZQQ010000004">
    <property type="protein sequence ID" value="NKX45626.1"/>
    <property type="molecule type" value="Genomic_DNA"/>
</dbReference>
<evidence type="ECO:0000256" key="1">
    <source>
        <dbReference type="SAM" id="SignalP"/>
    </source>
</evidence>
<organism evidence="2 3">
    <name type="scientific">Roseicyclus persicicus</name>
    <dbReference type="NCBI Taxonomy" id="2650661"/>
    <lineage>
        <taxon>Bacteria</taxon>
        <taxon>Pseudomonadati</taxon>
        <taxon>Pseudomonadota</taxon>
        <taxon>Alphaproteobacteria</taxon>
        <taxon>Rhodobacterales</taxon>
        <taxon>Roseobacteraceae</taxon>
        <taxon>Roseicyclus</taxon>
    </lineage>
</organism>
<keyword evidence="3" id="KW-1185">Reference proteome</keyword>
<comment type="caution">
    <text evidence="2">The sequence shown here is derived from an EMBL/GenBank/DDBJ whole genome shotgun (WGS) entry which is preliminary data.</text>
</comment>
<keyword evidence="1" id="KW-0732">Signal</keyword>
<accession>A0A7X6H2H2</accession>
<evidence type="ECO:0000313" key="3">
    <source>
        <dbReference type="Proteomes" id="UP000526408"/>
    </source>
</evidence>